<gene>
    <name evidence="1" type="ORF">Pla133_34620</name>
</gene>
<dbReference type="KEGG" id="pbap:Pla133_34620"/>
<sequence>MPTTTSSSHPHFDDRGTLDWFKTFAEAQAAARRDGKKILIEYGREKCSQCRAFVQSVVPRPEVAELLRENFVALASDCDDPEEEVEELAMKLEDATTLPFIVLADANGQFLEGIAGAVEATTLQRMLERLTQD</sequence>
<keyword evidence="2" id="KW-1185">Reference proteome</keyword>
<evidence type="ECO:0008006" key="3">
    <source>
        <dbReference type="Google" id="ProtNLM"/>
    </source>
</evidence>
<dbReference type="InterPro" id="IPR036249">
    <property type="entry name" value="Thioredoxin-like_sf"/>
</dbReference>
<evidence type="ECO:0000313" key="1">
    <source>
        <dbReference type="EMBL" id="QDU68366.1"/>
    </source>
</evidence>
<reference evidence="1 2" key="1">
    <citation type="submission" date="2019-02" db="EMBL/GenBank/DDBJ databases">
        <title>Deep-cultivation of Planctomycetes and their phenomic and genomic characterization uncovers novel biology.</title>
        <authorList>
            <person name="Wiegand S."/>
            <person name="Jogler M."/>
            <person name="Boedeker C."/>
            <person name="Pinto D."/>
            <person name="Vollmers J."/>
            <person name="Rivas-Marin E."/>
            <person name="Kohn T."/>
            <person name="Peeters S.H."/>
            <person name="Heuer A."/>
            <person name="Rast P."/>
            <person name="Oberbeckmann S."/>
            <person name="Bunk B."/>
            <person name="Jeske O."/>
            <person name="Meyerdierks A."/>
            <person name="Storesund J.E."/>
            <person name="Kallscheuer N."/>
            <person name="Luecker S."/>
            <person name="Lage O.M."/>
            <person name="Pohl T."/>
            <person name="Merkel B.J."/>
            <person name="Hornburger P."/>
            <person name="Mueller R.-W."/>
            <person name="Bruemmer F."/>
            <person name="Labrenz M."/>
            <person name="Spormann A.M."/>
            <person name="Op den Camp H."/>
            <person name="Overmann J."/>
            <person name="Amann R."/>
            <person name="Jetten M.S.M."/>
            <person name="Mascher T."/>
            <person name="Medema M.H."/>
            <person name="Devos D.P."/>
            <person name="Kaster A.-K."/>
            <person name="Ovreas L."/>
            <person name="Rohde M."/>
            <person name="Galperin M.Y."/>
            <person name="Jogler C."/>
        </authorList>
    </citation>
    <scope>NUCLEOTIDE SEQUENCE [LARGE SCALE GENOMIC DNA]</scope>
    <source>
        <strain evidence="1 2">Pla133</strain>
    </source>
</reference>
<proteinExistence type="predicted"/>
<dbReference type="Gene3D" id="3.40.30.10">
    <property type="entry name" value="Glutaredoxin"/>
    <property type="match status" value="1"/>
</dbReference>
<evidence type="ECO:0000313" key="2">
    <source>
        <dbReference type="Proteomes" id="UP000316921"/>
    </source>
</evidence>
<dbReference type="Proteomes" id="UP000316921">
    <property type="component" value="Chromosome"/>
</dbReference>
<dbReference type="SUPFAM" id="SSF52833">
    <property type="entry name" value="Thioredoxin-like"/>
    <property type="match status" value="1"/>
</dbReference>
<dbReference type="Pfam" id="PF13899">
    <property type="entry name" value="Thioredoxin_7"/>
    <property type="match status" value="1"/>
</dbReference>
<accession>A0A518BN38</accession>
<dbReference type="AlphaFoldDB" id="A0A518BN38"/>
<organism evidence="1 2">
    <name type="scientific">Engelhardtia mirabilis</name>
    <dbReference type="NCBI Taxonomy" id="2528011"/>
    <lineage>
        <taxon>Bacteria</taxon>
        <taxon>Pseudomonadati</taxon>
        <taxon>Planctomycetota</taxon>
        <taxon>Planctomycetia</taxon>
        <taxon>Planctomycetia incertae sedis</taxon>
        <taxon>Engelhardtia</taxon>
    </lineage>
</organism>
<protein>
    <recommendedName>
        <fullName evidence="3">Thioredoxin domain-containing protein</fullName>
    </recommendedName>
</protein>
<dbReference type="EMBL" id="CP036287">
    <property type="protein sequence ID" value="QDU68366.1"/>
    <property type="molecule type" value="Genomic_DNA"/>
</dbReference>
<dbReference type="RefSeq" id="WP_145067317.1">
    <property type="nucleotide sequence ID" value="NZ_CP036287.1"/>
</dbReference>
<name>A0A518BN38_9BACT</name>